<dbReference type="GO" id="GO:0016020">
    <property type="term" value="C:membrane"/>
    <property type="evidence" value="ECO:0007669"/>
    <property type="project" value="UniProtKB-SubCell"/>
</dbReference>
<dbReference type="GO" id="GO:0009306">
    <property type="term" value="P:protein secretion"/>
    <property type="evidence" value="ECO:0007669"/>
    <property type="project" value="InterPro"/>
</dbReference>
<dbReference type="Pfam" id="PF00584">
    <property type="entry name" value="SecE"/>
    <property type="match status" value="1"/>
</dbReference>
<dbReference type="Gene3D" id="1.20.5.1030">
    <property type="entry name" value="Preprotein translocase secy subunit"/>
    <property type="match status" value="1"/>
</dbReference>
<feature type="region of interest" description="Disordered" evidence="8">
    <location>
        <begin position="1"/>
        <end position="29"/>
    </location>
</feature>
<keyword evidence="6" id="KW-0811">Translocation</keyword>
<keyword evidence="11" id="KW-1185">Reference proteome</keyword>
<evidence type="ECO:0000256" key="6">
    <source>
        <dbReference type="ARBA" id="ARBA00023010"/>
    </source>
</evidence>
<dbReference type="HOGENOM" id="CLU_136241_0_0_14"/>
<dbReference type="EMBL" id="CP005074">
    <property type="protein sequence ID" value="AGR40730.1"/>
    <property type="molecule type" value="Genomic_DNA"/>
</dbReference>
<feature type="transmembrane region" description="Helical" evidence="9">
    <location>
        <begin position="118"/>
        <end position="135"/>
    </location>
</feature>
<evidence type="ECO:0000313" key="10">
    <source>
        <dbReference type="EMBL" id="AGR40730.1"/>
    </source>
</evidence>
<evidence type="ECO:0000256" key="9">
    <source>
        <dbReference type="SAM" id="Phobius"/>
    </source>
</evidence>
<reference evidence="10 11" key="1">
    <citation type="journal article" date="2013" name="Genome Biol. Evol.">
        <title>Comparison of metabolic capacities and inference of gene content evolution in mosquito-associated Spiroplasma diminutum and S. taiwanense.</title>
        <authorList>
            <person name="Lo W.S."/>
            <person name="Ku C."/>
            <person name="Chen L.L."/>
            <person name="Chang T.H."/>
            <person name="Kuo C.H."/>
        </authorList>
    </citation>
    <scope>NUCLEOTIDE SEQUENCE [LARGE SCALE GENOMIC DNA]</scope>
    <source>
        <strain evidence="10">CT-1</strain>
    </source>
</reference>
<dbReference type="GO" id="GO:0006605">
    <property type="term" value="P:protein targeting"/>
    <property type="evidence" value="ECO:0007669"/>
    <property type="project" value="InterPro"/>
</dbReference>
<evidence type="ECO:0000256" key="5">
    <source>
        <dbReference type="ARBA" id="ARBA00022989"/>
    </source>
</evidence>
<name>S5MFU5_9MOLU</name>
<dbReference type="OrthoDB" id="401222at2"/>
<dbReference type="InterPro" id="IPR001901">
    <property type="entry name" value="Translocase_SecE/Sec61-g"/>
</dbReference>
<feature type="compositionally biased region" description="Basic and acidic residues" evidence="8">
    <location>
        <begin position="1"/>
        <end position="23"/>
    </location>
</feature>
<dbReference type="RefSeq" id="WP_020833869.1">
    <property type="nucleotide sequence ID" value="NC_021846.1"/>
</dbReference>
<dbReference type="NCBIfam" id="TIGR00964">
    <property type="entry name" value="secE_bact"/>
    <property type="match status" value="1"/>
</dbReference>
<dbReference type="PATRIC" id="fig|1276220.3.peg.32"/>
<keyword evidence="2" id="KW-0813">Transport</keyword>
<proteinExistence type="predicted"/>
<evidence type="ECO:0008006" key="12">
    <source>
        <dbReference type="Google" id="ProtNLM"/>
    </source>
</evidence>
<sequence length="149" mass="17559">MKSNDKNEILKDDSLNNLSDKDKRAKQRKLKLETKIEKKASKVAIKLERKKEIKELFNKFEGHDGTQEGKVKAAKDKKIKKHKNKVDYKLTFKEAPVKFLKEINKIKWSSRQNLGTKFLWVIIFIFIFGAFFFLVDWGLQSLFVVIKII</sequence>
<dbReference type="KEGG" id="stai:STAIW_v1c00330"/>
<dbReference type="AlphaFoldDB" id="S5MFU5"/>
<evidence type="ECO:0000313" key="11">
    <source>
        <dbReference type="Proteomes" id="UP000014984"/>
    </source>
</evidence>
<evidence type="ECO:0000256" key="1">
    <source>
        <dbReference type="ARBA" id="ARBA00004370"/>
    </source>
</evidence>
<evidence type="ECO:0000256" key="4">
    <source>
        <dbReference type="ARBA" id="ARBA00022927"/>
    </source>
</evidence>
<keyword evidence="3 9" id="KW-0812">Transmembrane</keyword>
<keyword evidence="4" id="KW-0653">Protein transport</keyword>
<dbReference type="STRING" id="1276220.STAIW_v1c00330"/>
<dbReference type="GO" id="GO:0008320">
    <property type="term" value="F:protein transmembrane transporter activity"/>
    <property type="evidence" value="ECO:0007669"/>
    <property type="project" value="InterPro"/>
</dbReference>
<comment type="subcellular location">
    <subcellularLocation>
        <location evidence="1">Membrane</location>
    </subcellularLocation>
</comment>
<evidence type="ECO:0000256" key="3">
    <source>
        <dbReference type="ARBA" id="ARBA00022692"/>
    </source>
</evidence>
<dbReference type="InterPro" id="IPR005807">
    <property type="entry name" value="SecE_bac"/>
</dbReference>
<protein>
    <recommendedName>
        <fullName evidence="12">Preprotein translocase subunit SecE</fullName>
    </recommendedName>
</protein>
<keyword evidence="7 9" id="KW-0472">Membrane</keyword>
<dbReference type="Proteomes" id="UP000014984">
    <property type="component" value="Chromosome"/>
</dbReference>
<keyword evidence="5 9" id="KW-1133">Transmembrane helix</keyword>
<evidence type="ECO:0000256" key="8">
    <source>
        <dbReference type="SAM" id="MobiDB-lite"/>
    </source>
</evidence>
<dbReference type="InterPro" id="IPR038379">
    <property type="entry name" value="SecE_sf"/>
</dbReference>
<evidence type="ECO:0000256" key="2">
    <source>
        <dbReference type="ARBA" id="ARBA00022448"/>
    </source>
</evidence>
<evidence type="ECO:0000256" key="7">
    <source>
        <dbReference type="ARBA" id="ARBA00023136"/>
    </source>
</evidence>
<organism evidence="10 11">
    <name type="scientific">Spiroplasma taiwanense CT-1</name>
    <dbReference type="NCBI Taxonomy" id="1276220"/>
    <lineage>
        <taxon>Bacteria</taxon>
        <taxon>Bacillati</taxon>
        <taxon>Mycoplasmatota</taxon>
        <taxon>Mollicutes</taxon>
        <taxon>Entomoplasmatales</taxon>
        <taxon>Spiroplasmataceae</taxon>
        <taxon>Spiroplasma</taxon>
    </lineage>
</organism>
<gene>
    <name evidence="10" type="ORF">STAIW_v1c00330</name>
</gene>
<dbReference type="GO" id="GO:0006886">
    <property type="term" value="P:intracellular protein transport"/>
    <property type="evidence" value="ECO:0007669"/>
    <property type="project" value="InterPro"/>
</dbReference>
<accession>S5MFU5</accession>